<dbReference type="InterPro" id="IPR004709">
    <property type="entry name" value="NaH_exchanger"/>
</dbReference>
<comment type="caution">
    <text evidence="15">The sequence shown here is derived from an EMBL/GenBank/DDBJ whole genome shotgun (WGS) entry which is preliminary data.</text>
</comment>
<dbReference type="GO" id="GO:0005886">
    <property type="term" value="C:plasma membrane"/>
    <property type="evidence" value="ECO:0007669"/>
    <property type="project" value="TreeGrafter"/>
</dbReference>
<dbReference type="AlphaFoldDB" id="A0A1W0A976"/>
<keyword evidence="8 11" id="KW-0406">Ion transport</keyword>
<evidence type="ECO:0000256" key="4">
    <source>
        <dbReference type="ARBA" id="ARBA00022692"/>
    </source>
</evidence>
<gene>
    <name evidence="15" type="ORF">THRCLA_01152</name>
</gene>
<keyword evidence="3 11" id="KW-0050">Antiport</keyword>
<evidence type="ECO:0000313" key="16">
    <source>
        <dbReference type="Proteomes" id="UP000243217"/>
    </source>
</evidence>
<dbReference type="PANTHER" id="PTHR10110">
    <property type="entry name" value="SODIUM/HYDROGEN EXCHANGER"/>
    <property type="match status" value="1"/>
</dbReference>
<feature type="transmembrane region" description="Helical" evidence="13">
    <location>
        <begin position="266"/>
        <end position="288"/>
    </location>
</feature>
<evidence type="ECO:0000256" key="2">
    <source>
        <dbReference type="ARBA" id="ARBA00022448"/>
    </source>
</evidence>
<keyword evidence="2 11" id="KW-0813">Transport</keyword>
<proteinExistence type="inferred from homology"/>
<feature type="region of interest" description="Disordered" evidence="12">
    <location>
        <begin position="477"/>
        <end position="516"/>
    </location>
</feature>
<keyword evidence="7" id="KW-0915">Sodium</keyword>
<accession>A0A1W0A976</accession>
<reference evidence="15 16" key="1">
    <citation type="journal article" date="2014" name="Genome Biol. Evol.">
        <title>The secreted proteins of Achlya hypogyna and Thraustotheca clavata identify the ancestral oomycete secretome and reveal gene acquisitions by horizontal gene transfer.</title>
        <authorList>
            <person name="Misner I."/>
            <person name="Blouin N."/>
            <person name="Leonard G."/>
            <person name="Richards T.A."/>
            <person name="Lane C.E."/>
        </authorList>
    </citation>
    <scope>NUCLEOTIDE SEQUENCE [LARGE SCALE GENOMIC DNA]</scope>
    <source>
        <strain evidence="15 16">ATCC 34112</strain>
    </source>
</reference>
<evidence type="ECO:0000256" key="6">
    <source>
        <dbReference type="ARBA" id="ARBA00023034"/>
    </source>
</evidence>
<organism evidence="15 16">
    <name type="scientific">Thraustotheca clavata</name>
    <dbReference type="NCBI Taxonomy" id="74557"/>
    <lineage>
        <taxon>Eukaryota</taxon>
        <taxon>Sar</taxon>
        <taxon>Stramenopiles</taxon>
        <taxon>Oomycota</taxon>
        <taxon>Saprolegniomycetes</taxon>
        <taxon>Saprolegniales</taxon>
        <taxon>Achlyaceae</taxon>
        <taxon>Thraustotheca</taxon>
    </lineage>
</organism>
<dbReference type="InterPro" id="IPR018422">
    <property type="entry name" value="Cation/H_exchanger_CPA1"/>
</dbReference>
<sequence>MSELTAGNAEEEHYYGMSNQFQLSVFFSLFLMLLMASIVISNFCAHHLHWHFLPEAGATILVGAFGGVLCYVFNNSITHSLMIFDPNTFFIALLPPIIFNSGYIMKRRYFFDSIVPIVAYAVAGTTISSMTVGVIMYALGHAGVSLKLSLAESLSFGALISATDTVSVLAIFQELRVDPTLFYLVFGESSLNDAVAIVLFGTFSKFIGNVYESSYLPIAVLDFILIFVGSTLIGILFGVLSALLFKHFDFKGCLYHEMGVYIMFSYLPFLVACICDLSGVVAILFTGVTMKHYTSNNLSEEGKKVCGYMFNAISYVCETTVFLNLGLAVFALQVGYHMRFILWSLIACLTGRAMFVFPLSYLVNKNRPAERQVPKNHQVMIWFSGFRGALCFALALDWPNEKRSEIIATTMVVVLSTLFIGGGATVPMLHWLKIKQLTPAEEVELDANVRPVARMPILQFDAKYWVPFFTHLHPEVSYDDKPASEDEDTSKQSLRPTYAEDEDEGEFSTINVNSSS</sequence>
<evidence type="ECO:0000256" key="9">
    <source>
        <dbReference type="ARBA" id="ARBA00023136"/>
    </source>
</evidence>
<evidence type="ECO:0000256" key="12">
    <source>
        <dbReference type="SAM" id="MobiDB-lite"/>
    </source>
</evidence>
<dbReference type="Proteomes" id="UP000243217">
    <property type="component" value="Unassembled WGS sequence"/>
</dbReference>
<keyword evidence="6" id="KW-0333">Golgi apparatus</keyword>
<evidence type="ECO:0000256" key="10">
    <source>
        <dbReference type="ARBA" id="ARBA00023201"/>
    </source>
</evidence>
<keyword evidence="4 11" id="KW-0812">Transmembrane</keyword>
<feature type="transmembrane region" description="Helical" evidence="13">
    <location>
        <begin position="86"/>
        <end position="105"/>
    </location>
</feature>
<feature type="transmembrane region" description="Helical" evidence="13">
    <location>
        <begin position="181"/>
        <end position="203"/>
    </location>
</feature>
<dbReference type="Pfam" id="PF00999">
    <property type="entry name" value="Na_H_Exchanger"/>
    <property type="match status" value="1"/>
</dbReference>
<dbReference type="EMBL" id="JNBS01000302">
    <property type="protein sequence ID" value="OQS06836.1"/>
    <property type="molecule type" value="Genomic_DNA"/>
</dbReference>
<dbReference type="GO" id="GO:0015386">
    <property type="term" value="F:potassium:proton antiporter activity"/>
    <property type="evidence" value="ECO:0007669"/>
    <property type="project" value="TreeGrafter"/>
</dbReference>
<keyword evidence="5 13" id="KW-1133">Transmembrane helix</keyword>
<feature type="transmembrane region" description="Helical" evidence="13">
    <location>
        <begin position="223"/>
        <end position="245"/>
    </location>
</feature>
<dbReference type="NCBIfam" id="TIGR00840">
    <property type="entry name" value="b_cpa1"/>
    <property type="match status" value="1"/>
</dbReference>
<dbReference type="OrthoDB" id="196264at2759"/>
<dbReference type="STRING" id="74557.A0A1W0A976"/>
<evidence type="ECO:0000256" key="8">
    <source>
        <dbReference type="ARBA" id="ARBA00023065"/>
    </source>
</evidence>
<keyword evidence="16" id="KW-1185">Reference proteome</keyword>
<feature type="transmembrane region" description="Helical" evidence="13">
    <location>
        <begin position="308"/>
        <end position="333"/>
    </location>
</feature>
<dbReference type="GO" id="GO:0000139">
    <property type="term" value="C:Golgi membrane"/>
    <property type="evidence" value="ECO:0007669"/>
    <property type="project" value="UniProtKB-SubCell"/>
</dbReference>
<feature type="transmembrane region" description="Helical" evidence="13">
    <location>
        <begin position="52"/>
        <end position="74"/>
    </location>
</feature>
<dbReference type="GO" id="GO:0098719">
    <property type="term" value="P:sodium ion import across plasma membrane"/>
    <property type="evidence" value="ECO:0007669"/>
    <property type="project" value="TreeGrafter"/>
</dbReference>
<keyword evidence="10 11" id="KW-0739">Sodium transport</keyword>
<feature type="transmembrane region" description="Helical" evidence="13">
    <location>
        <begin position="154"/>
        <end position="172"/>
    </location>
</feature>
<evidence type="ECO:0000256" key="7">
    <source>
        <dbReference type="ARBA" id="ARBA00023053"/>
    </source>
</evidence>
<feature type="transmembrane region" description="Helical" evidence="13">
    <location>
        <begin position="379"/>
        <end position="396"/>
    </location>
</feature>
<feature type="domain" description="Cation/H+ exchanger transmembrane" evidence="14">
    <location>
        <begin position="39"/>
        <end position="431"/>
    </location>
</feature>
<evidence type="ECO:0000256" key="3">
    <source>
        <dbReference type="ARBA" id="ARBA00022449"/>
    </source>
</evidence>
<dbReference type="GO" id="GO:0015385">
    <property type="term" value="F:sodium:proton antiporter activity"/>
    <property type="evidence" value="ECO:0007669"/>
    <property type="project" value="InterPro"/>
</dbReference>
<dbReference type="InterPro" id="IPR006153">
    <property type="entry name" value="Cation/H_exchanger_TM"/>
</dbReference>
<feature type="transmembrane region" description="Helical" evidence="13">
    <location>
        <begin position="117"/>
        <end position="139"/>
    </location>
</feature>
<dbReference type="Gene3D" id="6.10.140.1330">
    <property type="match status" value="1"/>
</dbReference>
<feature type="transmembrane region" description="Helical" evidence="13">
    <location>
        <begin position="340"/>
        <end position="359"/>
    </location>
</feature>
<protein>
    <recommendedName>
        <fullName evidence="11">Sodium/hydrogen exchanger</fullName>
    </recommendedName>
</protein>
<evidence type="ECO:0000256" key="1">
    <source>
        <dbReference type="ARBA" id="ARBA00004653"/>
    </source>
</evidence>
<evidence type="ECO:0000256" key="11">
    <source>
        <dbReference type="RuleBase" id="RU003722"/>
    </source>
</evidence>
<keyword evidence="9 13" id="KW-0472">Membrane</keyword>
<comment type="subcellular location">
    <subcellularLocation>
        <location evidence="1">Golgi apparatus membrane</location>
        <topology evidence="1">Multi-pass membrane protein</topology>
    </subcellularLocation>
</comment>
<comment type="similarity">
    <text evidence="11">Belongs to the monovalent cation:proton antiporter 1 (CPA1) transporter (TC 2.A.36) family.</text>
</comment>
<evidence type="ECO:0000259" key="14">
    <source>
        <dbReference type="Pfam" id="PF00999"/>
    </source>
</evidence>
<name>A0A1W0A976_9STRA</name>
<evidence type="ECO:0000256" key="13">
    <source>
        <dbReference type="SAM" id="Phobius"/>
    </source>
</evidence>
<dbReference type="GO" id="GO:0051453">
    <property type="term" value="P:regulation of intracellular pH"/>
    <property type="evidence" value="ECO:0007669"/>
    <property type="project" value="TreeGrafter"/>
</dbReference>
<feature type="transmembrane region" description="Helical" evidence="13">
    <location>
        <begin position="20"/>
        <end position="40"/>
    </location>
</feature>
<feature type="transmembrane region" description="Helical" evidence="13">
    <location>
        <begin position="408"/>
        <end position="432"/>
    </location>
</feature>
<dbReference type="PRINTS" id="PR01084">
    <property type="entry name" value="NAHEXCHNGR"/>
</dbReference>
<dbReference type="PANTHER" id="PTHR10110:SF191">
    <property type="entry name" value="SODIUM_HYDROGEN EXCHANGER 8"/>
    <property type="match status" value="1"/>
</dbReference>
<evidence type="ECO:0000313" key="15">
    <source>
        <dbReference type="EMBL" id="OQS06836.1"/>
    </source>
</evidence>
<evidence type="ECO:0000256" key="5">
    <source>
        <dbReference type="ARBA" id="ARBA00022989"/>
    </source>
</evidence>